<dbReference type="Proteomes" id="UP000245119">
    <property type="component" value="Linkage Group LG3"/>
</dbReference>
<comment type="caution">
    <text evidence="2">The sequence shown here is derived from an EMBL/GenBank/DDBJ whole genome shotgun (WGS) entry which is preliminary data.</text>
</comment>
<accession>A0A2T7PN56</accession>
<evidence type="ECO:0000313" key="3">
    <source>
        <dbReference type="Proteomes" id="UP000245119"/>
    </source>
</evidence>
<gene>
    <name evidence="2" type="ORF">C0Q70_06129</name>
</gene>
<evidence type="ECO:0000313" key="2">
    <source>
        <dbReference type="EMBL" id="PVD34850.1"/>
    </source>
</evidence>
<dbReference type="EMBL" id="PZQS01000003">
    <property type="protein sequence ID" value="PVD34850.1"/>
    <property type="molecule type" value="Genomic_DNA"/>
</dbReference>
<feature type="region of interest" description="Disordered" evidence="1">
    <location>
        <begin position="1"/>
        <end position="20"/>
    </location>
</feature>
<organism evidence="2 3">
    <name type="scientific">Pomacea canaliculata</name>
    <name type="common">Golden apple snail</name>
    <dbReference type="NCBI Taxonomy" id="400727"/>
    <lineage>
        <taxon>Eukaryota</taxon>
        <taxon>Metazoa</taxon>
        <taxon>Spiralia</taxon>
        <taxon>Lophotrochozoa</taxon>
        <taxon>Mollusca</taxon>
        <taxon>Gastropoda</taxon>
        <taxon>Caenogastropoda</taxon>
        <taxon>Architaenioglossa</taxon>
        <taxon>Ampullarioidea</taxon>
        <taxon>Ampullariidae</taxon>
        <taxon>Pomacea</taxon>
    </lineage>
</organism>
<evidence type="ECO:0000256" key="1">
    <source>
        <dbReference type="SAM" id="MobiDB-lite"/>
    </source>
</evidence>
<proteinExistence type="predicted"/>
<sequence length="291" mass="31675">MASTPRGPPLDDQCDDNKKVRGVNDLKNSAVRRVAAAAAPLRQLRSARASQQVSAHSSDILVEHDDTTSTTVLLIFASSVAPECDESVKSQVCAKVPRSQDRTHSRQEGHTQLATRTTTLLDVLHLQHPAAAAVVNPSHLGKESWVLRAADPPDPRPIGLNRRLKTVIGSSRGKQSGMATSSSGDSYSVLLLLLSSLLSLVYGELVDIKPFYNLIIEHHNDLRRNVVPSASDMRTMVSHLAPFCSGTDGYAAFEGEIVKYVRTQMAGLRVDVQTELKEKQNIIVRRTCPGL</sequence>
<name>A0A2T7PN56_POMCA</name>
<keyword evidence="3" id="KW-1185">Reference proteome</keyword>
<reference evidence="2 3" key="1">
    <citation type="submission" date="2018-04" db="EMBL/GenBank/DDBJ databases">
        <title>The genome of golden apple snail Pomacea canaliculata provides insight into stress tolerance and invasive adaptation.</title>
        <authorList>
            <person name="Liu C."/>
            <person name="Liu B."/>
            <person name="Ren Y."/>
            <person name="Zhang Y."/>
            <person name="Wang H."/>
            <person name="Li S."/>
            <person name="Jiang F."/>
            <person name="Yin L."/>
            <person name="Zhang G."/>
            <person name="Qian W."/>
            <person name="Fan W."/>
        </authorList>
    </citation>
    <scope>NUCLEOTIDE SEQUENCE [LARGE SCALE GENOMIC DNA]</scope>
    <source>
        <strain evidence="2">SZHN2017</strain>
        <tissue evidence="2">Muscle</tissue>
    </source>
</reference>
<dbReference type="AlphaFoldDB" id="A0A2T7PN56"/>
<protein>
    <submittedName>
        <fullName evidence="2">Uncharacterized protein</fullName>
    </submittedName>
</protein>